<dbReference type="CDD" id="cd05233">
    <property type="entry name" value="SDR_c"/>
    <property type="match status" value="1"/>
</dbReference>
<organism evidence="3 4">
    <name type="scientific">Clytia hemisphaerica</name>
    <dbReference type="NCBI Taxonomy" id="252671"/>
    <lineage>
        <taxon>Eukaryota</taxon>
        <taxon>Metazoa</taxon>
        <taxon>Cnidaria</taxon>
        <taxon>Hydrozoa</taxon>
        <taxon>Hydroidolina</taxon>
        <taxon>Leptothecata</taxon>
        <taxon>Obeliida</taxon>
        <taxon>Clytiidae</taxon>
        <taxon>Clytia</taxon>
    </lineage>
</organism>
<reference evidence="3" key="1">
    <citation type="submission" date="2021-01" db="UniProtKB">
        <authorList>
            <consortium name="EnsemblMetazoa"/>
        </authorList>
    </citation>
    <scope>IDENTIFICATION</scope>
</reference>
<dbReference type="OrthoDB" id="47007at2759"/>
<dbReference type="PANTHER" id="PTHR43391:SF86">
    <property type="entry name" value="SHORT-CHAIN DEHYDROGENASE_REDUCTASE FAMILY PROTEIN"/>
    <property type="match status" value="1"/>
</dbReference>
<dbReference type="Gene3D" id="3.40.50.720">
    <property type="entry name" value="NAD(P)-binding Rossmann-like Domain"/>
    <property type="match status" value="1"/>
</dbReference>
<dbReference type="AlphaFoldDB" id="A0A7M5XI70"/>
<dbReference type="GO" id="GO:0016491">
    <property type="term" value="F:oxidoreductase activity"/>
    <property type="evidence" value="ECO:0007669"/>
    <property type="project" value="UniProtKB-KW"/>
</dbReference>
<dbReference type="InterPro" id="IPR002347">
    <property type="entry name" value="SDR_fam"/>
</dbReference>
<evidence type="ECO:0000313" key="4">
    <source>
        <dbReference type="Proteomes" id="UP000594262"/>
    </source>
</evidence>
<evidence type="ECO:0000313" key="3">
    <source>
        <dbReference type="EnsemblMetazoa" id="CLYHEMP023729.1"/>
    </source>
</evidence>
<proteinExistence type="inferred from homology"/>
<accession>A0A7M5XI70</accession>
<dbReference type="Pfam" id="PF00106">
    <property type="entry name" value="adh_short"/>
    <property type="match status" value="1"/>
</dbReference>
<dbReference type="EnsemblMetazoa" id="CLYHEMT023729.1">
    <property type="protein sequence ID" value="CLYHEMP023729.1"/>
    <property type="gene ID" value="CLYHEMG023729"/>
</dbReference>
<dbReference type="InterPro" id="IPR036291">
    <property type="entry name" value="NAD(P)-bd_dom_sf"/>
</dbReference>
<protein>
    <submittedName>
        <fullName evidence="3">Uncharacterized protein</fullName>
    </submittedName>
</protein>
<dbReference type="GO" id="GO:0005829">
    <property type="term" value="C:cytosol"/>
    <property type="evidence" value="ECO:0007669"/>
    <property type="project" value="TreeGrafter"/>
</dbReference>
<comment type="similarity">
    <text evidence="1">Belongs to the short-chain dehydrogenases/reductases (SDR) family.</text>
</comment>
<dbReference type="Proteomes" id="UP000594262">
    <property type="component" value="Unplaced"/>
</dbReference>
<name>A0A7M5XI70_9CNID</name>
<evidence type="ECO:0000256" key="2">
    <source>
        <dbReference type="ARBA" id="ARBA00023002"/>
    </source>
</evidence>
<dbReference type="RefSeq" id="XP_066923234.1">
    <property type="nucleotide sequence ID" value="XM_067067133.1"/>
</dbReference>
<keyword evidence="2" id="KW-0560">Oxidoreductase</keyword>
<sequence>MSERTTNTKVVLIAIDSSNTLLLKCCIEMLKMSKLGDYHFHLTTVSQDEETLSNLVVLKELNHRLFFHQTDVRSDDSVRQTIHNVLQIESRIDVLVCHIENRTIVDACSTNSNTVNHVLEENFYPNFRFITNIIEHMKSSSKGGLENDEKGGNDGGKIILLNSYAGMQGISHSSAFCATRFALNGLVQSAAAETLSSKIRFCVLQTVLQKMPCALLSTEANETEPLSNEDRELIQSIDDDLEKRKLLAEYSISDTSKSLKTLFTTDFPDLRQFTNKAIKSEAYDKFIDPKGMKTLSETVQFYLNLDLDEFREERKTKMKFNLLKKTSSHFRCTSSNIVI</sequence>
<dbReference type="SUPFAM" id="SSF51735">
    <property type="entry name" value="NAD(P)-binding Rossmann-fold domains"/>
    <property type="match status" value="1"/>
</dbReference>
<dbReference type="GeneID" id="136810572"/>
<dbReference type="PANTHER" id="PTHR43391">
    <property type="entry name" value="RETINOL DEHYDROGENASE-RELATED"/>
    <property type="match status" value="1"/>
</dbReference>
<keyword evidence="4" id="KW-1185">Reference proteome</keyword>
<evidence type="ECO:0000256" key="1">
    <source>
        <dbReference type="ARBA" id="ARBA00006484"/>
    </source>
</evidence>